<gene>
    <name evidence="2" type="ORF">SAMN02745129_4127</name>
</gene>
<dbReference type="RefSeq" id="WP_067660788.1">
    <property type="nucleotide sequence ID" value="NZ_FQXG01000007.1"/>
</dbReference>
<reference evidence="2 3" key="1">
    <citation type="submission" date="2016-11" db="EMBL/GenBank/DDBJ databases">
        <authorList>
            <person name="Jaros S."/>
            <person name="Januszkiewicz K."/>
            <person name="Wedrychowicz H."/>
        </authorList>
    </citation>
    <scope>NUCLEOTIDE SEQUENCE [LARGE SCALE GENOMIC DNA]</scope>
    <source>
        <strain evidence="2 3">DSM 16917</strain>
    </source>
</reference>
<organism evidence="2 3">
    <name type="scientific">Ferrimonas marina</name>
    <dbReference type="NCBI Taxonomy" id="299255"/>
    <lineage>
        <taxon>Bacteria</taxon>
        <taxon>Pseudomonadati</taxon>
        <taxon>Pseudomonadota</taxon>
        <taxon>Gammaproteobacteria</taxon>
        <taxon>Alteromonadales</taxon>
        <taxon>Ferrimonadaceae</taxon>
        <taxon>Ferrimonas</taxon>
    </lineage>
</organism>
<keyword evidence="1" id="KW-0175">Coiled coil</keyword>
<evidence type="ECO:0000256" key="1">
    <source>
        <dbReference type="SAM" id="Coils"/>
    </source>
</evidence>
<keyword evidence="3" id="KW-1185">Reference proteome</keyword>
<dbReference type="STRING" id="299255.SAMN02745129_4127"/>
<accession>A0A1M5YDR3</accession>
<evidence type="ECO:0000313" key="3">
    <source>
        <dbReference type="Proteomes" id="UP000184268"/>
    </source>
</evidence>
<dbReference type="EMBL" id="FQXG01000007">
    <property type="protein sequence ID" value="SHI10175.1"/>
    <property type="molecule type" value="Genomic_DNA"/>
</dbReference>
<dbReference type="Proteomes" id="UP000184268">
    <property type="component" value="Unassembled WGS sequence"/>
</dbReference>
<dbReference type="OrthoDB" id="6263428at2"/>
<proteinExistence type="predicted"/>
<name>A0A1M5YDR3_9GAMM</name>
<protein>
    <submittedName>
        <fullName evidence="2">Uncharacterized protein</fullName>
    </submittedName>
</protein>
<evidence type="ECO:0000313" key="2">
    <source>
        <dbReference type="EMBL" id="SHI10175.1"/>
    </source>
</evidence>
<feature type="coiled-coil region" evidence="1">
    <location>
        <begin position="231"/>
        <end position="258"/>
    </location>
</feature>
<dbReference type="AlphaFoldDB" id="A0A1M5YDR3"/>
<sequence>MKVSCSFHLEPEQSGADQHTVATLKAWQQSLRKQHTEADSYKSAQGRFHKEIYQAGLYLRQISESLPGQLAQAFQGEQVQPQAMLHLLAANGVEAPSQGLSEPQWQQLKALMATSPEPKLDVSSLAEQLIPSLLEALSTPAEPSLDSDELVQKLAQQLGQGSNELSEAEVEALAAMLAPKLSTAIETPSLDIDQLSAQFGAQLIAQLESVSGNRQERGVAKQDLDEVLWGQSALQDEIRELRAQLSRQTKLIQQLQGGSVAAAAEEGDLAQKLASAQKVKSKGVW</sequence>